<dbReference type="PROSITE" id="PS51257">
    <property type="entry name" value="PROKAR_LIPOPROTEIN"/>
    <property type="match status" value="1"/>
</dbReference>
<dbReference type="Proteomes" id="UP000318242">
    <property type="component" value="Unassembled WGS sequence"/>
</dbReference>
<sequence length="499" mass="55007">MRTPLLFTSCIAFFITACSSSIPYEEREEIRQSIDDESEQLIEELAEVYPEIHAQLEEAEGYATGVMSNIKVPLVGGGTGIGAVYSNVDDSTTYIDLYRYDVGAGLGLSSYRMISILDTPENLEKFSKGFSEPSWGTDWNISTSGIETEKLYYLEDSEIPTYLVFESSASAVGSARLMSVSVNEELTETGVGNAKFANHESTTEKSSPQWDRPLPFFAQDVVDKGFSLPLPFGISILYAETKQDMTITNLEAGMSFIDSEQTTVPINSVTFDNNYSHSKTPQLKIDAWIFPFMNVFATVGKVNGMAHVEFESDGSVANHIADNSLRCNPLFPGAEPGKNCDALSKATGWGPKGLDVDLDGWNYTIGATFAAGWNDYFLAIPASVSYVDMKNARAEELVISVSPRIGKQIPLKGMSSVDVYVGVSYLDSNLTINGEHYINNIPSLEGEHIDYKIEQENIDKWMGLVGASYNFNRSWAIQAEYGQNGSDKRQFVSSLTHRF</sequence>
<proteinExistence type="predicted"/>
<dbReference type="RefSeq" id="WP_141271117.1">
    <property type="nucleotide sequence ID" value="NZ_BJLH01000008.1"/>
</dbReference>
<reference evidence="1 2" key="1">
    <citation type="submission" date="2019-06" db="EMBL/GenBank/DDBJ databases">
        <title>Whole genome shotgun sequence of Vibrio comitans NBRC 102076.</title>
        <authorList>
            <person name="Hosoyama A."/>
            <person name="Uohara A."/>
            <person name="Ohji S."/>
            <person name="Ichikawa N."/>
        </authorList>
    </citation>
    <scope>NUCLEOTIDE SEQUENCE [LARGE SCALE GENOMIC DNA]</scope>
    <source>
        <strain evidence="1 2">NBRC 102076</strain>
    </source>
</reference>
<evidence type="ECO:0000313" key="2">
    <source>
        <dbReference type="Proteomes" id="UP000318242"/>
    </source>
</evidence>
<name>A0A4Y3IPP7_9VIBR</name>
<comment type="caution">
    <text evidence="1">The sequence shown here is derived from an EMBL/GenBank/DDBJ whole genome shotgun (WGS) entry which is preliminary data.</text>
</comment>
<organism evidence="1 2">
    <name type="scientific">Vibrio comitans NBRC 102076</name>
    <dbReference type="NCBI Taxonomy" id="1219078"/>
    <lineage>
        <taxon>Bacteria</taxon>
        <taxon>Pseudomonadati</taxon>
        <taxon>Pseudomonadota</taxon>
        <taxon>Gammaproteobacteria</taxon>
        <taxon>Vibrionales</taxon>
        <taxon>Vibrionaceae</taxon>
        <taxon>Vibrio</taxon>
    </lineage>
</organism>
<dbReference type="EMBL" id="BJLH01000008">
    <property type="protein sequence ID" value="GEA60710.1"/>
    <property type="molecule type" value="Genomic_DNA"/>
</dbReference>
<keyword evidence="1" id="KW-0449">Lipoprotein</keyword>
<dbReference type="SUPFAM" id="SSF56925">
    <property type="entry name" value="OMPA-like"/>
    <property type="match status" value="1"/>
</dbReference>
<dbReference type="AlphaFoldDB" id="A0A4Y3IPP7"/>
<accession>A0A4Y3IPP7</accession>
<dbReference type="InterPro" id="IPR011250">
    <property type="entry name" value="OMP/PagP_B-barrel"/>
</dbReference>
<gene>
    <name evidence="1" type="ORF">VCO01S_19030</name>
</gene>
<keyword evidence="2" id="KW-1185">Reference proteome</keyword>
<evidence type="ECO:0000313" key="1">
    <source>
        <dbReference type="EMBL" id="GEA60710.1"/>
    </source>
</evidence>
<dbReference type="OrthoDB" id="7593840at2"/>
<protein>
    <submittedName>
        <fullName evidence="1">Lipoprotein</fullName>
    </submittedName>
</protein>